<evidence type="ECO:0000313" key="4">
    <source>
        <dbReference type="Proteomes" id="UP000248745"/>
    </source>
</evidence>
<dbReference type="OrthoDB" id="1367720at2"/>
<evidence type="ECO:0000256" key="2">
    <source>
        <dbReference type="SAM" id="SignalP"/>
    </source>
</evidence>
<feature type="compositionally biased region" description="Low complexity" evidence="1">
    <location>
        <begin position="30"/>
        <end position="39"/>
    </location>
</feature>
<feature type="signal peptide" evidence="2">
    <location>
        <begin position="1"/>
        <end position="20"/>
    </location>
</feature>
<dbReference type="AlphaFoldDB" id="A0A2W2B4F7"/>
<dbReference type="Proteomes" id="UP000248745">
    <property type="component" value="Unassembled WGS sequence"/>
</dbReference>
<keyword evidence="4" id="KW-1185">Reference proteome</keyword>
<keyword evidence="2" id="KW-0732">Signal</keyword>
<evidence type="ECO:0000313" key="3">
    <source>
        <dbReference type="EMBL" id="PZF74938.1"/>
    </source>
</evidence>
<dbReference type="EMBL" id="QKTW01000002">
    <property type="protein sequence ID" value="PZF74938.1"/>
    <property type="molecule type" value="Genomic_DNA"/>
</dbReference>
<protein>
    <submittedName>
        <fullName evidence="3">Uncharacterized protein</fullName>
    </submittedName>
</protein>
<name>A0A2W2B4F7_9BACT</name>
<feature type="chain" id="PRO_5016067246" evidence="2">
    <location>
        <begin position="21"/>
        <end position="149"/>
    </location>
</feature>
<reference evidence="3 4" key="1">
    <citation type="submission" date="2018-06" db="EMBL/GenBank/DDBJ databases">
        <title>Mucibacter soli gen. nov., sp. nov., a new member of the family Chitinophagaceae producing mucin.</title>
        <authorList>
            <person name="Kim M.-K."/>
            <person name="Park S."/>
            <person name="Kim T.-S."/>
            <person name="Joung Y."/>
            <person name="Han J.-H."/>
            <person name="Kim S.B."/>
        </authorList>
    </citation>
    <scope>NUCLEOTIDE SEQUENCE [LARGE SCALE GENOMIC DNA]</scope>
    <source>
        <strain evidence="3 4">R1-15</strain>
    </source>
</reference>
<gene>
    <name evidence="3" type="ORF">DN068_01705</name>
</gene>
<feature type="region of interest" description="Disordered" evidence="1">
    <location>
        <begin position="28"/>
        <end position="51"/>
    </location>
</feature>
<sequence length="149" mass="17071">MSGKIILYGLLSLFAVPALAQTHTKKVTKSKTATTSTESLPKKVDLSKPVPDWENGPDNVYFPDYYMFYDPHRKSYVYWTGEKWATSVSTPSLIKDIDKSKVRIQILKDETLVYPENNIERYEMLYPAQPVFPTVPVPLVTITPKKKKK</sequence>
<dbReference type="RefSeq" id="WP_110997144.1">
    <property type="nucleotide sequence ID" value="NZ_QKTW01000002.1"/>
</dbReference>
<accession>A0A2W2B4F7</accession>
<organism evidence="3 4">
    <name type="scientific">Taibaiella soli</name>
    <dbReference type="NCBI Taxonomy" id="1649169"/>
    <lineage>
        <taxon>Bacteria</taxon>
        <taxon>Pseudomonadati</taxon>
        <taxon>Bacteroidota</taxon>
        <taxon>Chitinophagia</taxon>
        <taxon>Chitinophagales</taxon>
        <taxon>Chitinophagaceae</taxon>
        <taxon>Taibaiella</taxon>
    </lineage>
</organism>
<proteinExistence type="predicted"/>
<evidence type="ECO:0000256" key="1">
    <source>
        <dbReference type="SAM" id="MobiDB-lite"/>
    </source>
</evidence>
<comment type="caution">
    <text evidence="3">The sequence shown here is derived from an EMBL/GenBank/DDBJ whole genome shotgun (WGS) entry which is preliminary data.</text>
</comment>